<dbReference type="PROSITE" id="PS00028">
    <property type="entry name" value="ZINC_FINGER_C2H2_1"/>
    <property type="match status" value="1"/>
</dbReference>
<dbReference type="Pfam" id="PF00096">
    <property type="entry name" value="zf-C2H2"/>
    <property type="match status" value="1"/>
</dbReference>
<comment type="caution">
    <text evidence="3">The sequence shown here is derived from an EMBL/GenBank/DDBJ whole genome shotgun (WGS) entry which is preliminary data.</text>
</comment>
<protein>
    <recommendedName>
        <fullName evidence="2">C2H2-type domain-containing protein</fullName>
    </recommendedName>
</protein>
<feature type="domain" description="C2H2-type" evidence="2">
    <location>
        <begin position="43"/>
        <end position="71"/>
    </location>
</feature>
<dbReference type="SUPFAM" id="SSF57667">
    <property type="entry name" value="beta-beta-alpha zinc fingers"/>
    <property type="match status" value="1"/>
</dbReference>
<evidence type="ECO:0000256" key="1">
    <source>
        <dbReference type="PROSITE-ProRule" id="PRU00042"/>
    </source>
</evidence>
<organism evidence="3 4">
    <name type="scientific">Dreissena polymorpha</name>
    <name type="common">Zebra mussel</name>
    <name type="synonym">Mytilus polymorpha</name>
    <dbReference type="NCBI Taxonomy" id="45954"/>
    <lineage>
        <taxon>Eukaryota</taxon>
        <taxon>Metazoa</taxon>
        <taxon>Spiralia</taxon>
        <taxon>Lophotrochozoa</taxon>
        <taxon>Mollusca</taxon>
        <taxon>Bivalvia</taxon>
        <taxon>Autobranchia</taxon>
        <taxon>Heteroconchia</taxon>
        <taxon>Euheterodonta</taxon>
        <taxon>Imparidentia</taxon>
        <taxon>Neoheterodontei</taxon>
        <taxon>Myida</taxon>
        <taxon>Dreissenoidea</taxon>
        <taxon>Dreissenidae</taxon>
        <taxon>Dreissena</taxon>
    </lineage>
</organism>
<keyword evidence="1" id="KW-0862">Zinc</keyword>
<dbReference type="SMART" id="SM00355">
    <property type="entry name" value="ZnF_C2H2"/>
    <property type="match status" value="1"/>
</dbReference>
<reference evidence="3" key="2">
    <citation type="submission" date="2020-11" db="EMBL/GenBank/DDBJ databases">
        <authorList>
            <person name="McCartney M.A."/>
            <person name="Auch B."/>
            <person name="Kono T."/>
            <person name="Mallez S."/>
            <person name="Becker A."/>
            <person name="Gohl D.M."/>
            <person name="Silverstein K.A.T."/>
            <person name="Koren S."/>
            <person name="Bechman K.B."/>
            <person name="Herman A."/>
            <person name="Abrahante J.E."/>
            <person name="Garbe J."/>
        </authorList>
    </citation>
    <scope>NUCLEOTIDE SEQUENCE</scope>
    <source>
        <strain evidence="3">Duluth1</strain>
        <tissue evidence="3">Whole animal</tissue>
    </source>
</reference>
<dbReference type="AlphaFoldDB" id="A0A9D4G8D3"/>
<sequence>MTEMAKTKTTPRKPLCPMCRTLIQAGERFEDHLDKCAMTKENVICGLCDKVFKKQEHLQKHLKIQHGIDKKADKKKSEDAM</sequence>
<evidence type="ECO:0000313" key="3">
    <source>
        <dbReference type="EMBL" id="KAH3810435.1"/>
    </source>
</evidence>
<dbReference type="InterPro" id="IPR036236">
    <property type="entry name" value="Znf_C2H2_sf"/>
</dbReference>
<keyword evidence="4" id="KW-1185">Reference proteome</keyword>
<evidence type="ECO:0000259" key="2">
    <source>
        <dbReference type="PROSITE" id="PS50157"/>
    </source>
</evidence>
<dbReference type="PROSITE" id="PS50157">
    <property type="entry name" value="ZINC_FINGER_C2H2_2"/>
    <property type="match status" value="1"/>
</dbReference>
<name>A0A9D4G8D3_DREPO</name>
<keyword evidence="1" id="KW-0863">Zinc-finger</keyword>
<dbReference type="InterPro" id="IPR013087">
    <property type="entry name" value="Znf_C2H2_type"/>
</dbReference>
<dbReference type="GO" id="GO:0008270">
    <property type="term" value="F:zinc ion binding"/>
    <property type="evidence" value="ECO:0007669"/>
    <property type="project" value="UniProtKB-KW"/>
</dbReference>
<dbReference type="Proteomes" id="UP000828390">
    <property type="component" value="Unassembled WGS sequence"/>
</dbReference>
<dbReference type="EMBL" id="JAIWYP010000006">
    <property type="protein sequence ID" value="KAH3810435.1"/>
    <property type="molecule type" value="Genomic_DNA"/>
</dbReference>
<dbReference type="Gene3D" id="3.30.160.60">
    <property type="entry name" value="Classic Zinc Finger"/>
    <property type="match status" value="1"/>
</dbReference>
<accession>A0A9D4G8D3</accession>
<gene>
    <name evidence="3" type="ORF">DPMN_138827</name>
</gene>
<reference evidence="3" key="1">
    <citation type="journal article" date="2019" name="bioRxiv">
        <title>The Genome of the Zebra Mussel, Dreissena polymorpha: A Resource for Invasive Species Research.</title>
        <authorList>
            <person name="McCartney M.A."/>
            <person name="Auch B."/>
            <person name="Kono T."/>
            <person name="Mallez S."/>
            <person name="Zhang Y."/>
            <person name="Obille A."/>
            <person name="Becker A."/>
            <person name="Abrahante J.E."/>
            <person name="Garbe J."/>
            <person name="Badalamenti J.P."/>
            <person name="Herman A."/>
            <person name="Mangelson H."/>
            <person name="Liachko I."/>
            <person name="Sullivan S."/>
            <person name="Sone E.D."/>
            <person name="Koren S."/>
            <person name="Silverstein K.A.T."/>
            <person name="Beckman K.B."/>
            <person name="Gohl D.M."/>
        </authorList>
    </citation>
    <scope>NUCLEOTIDE SEQUENCE</scope>
    <source>
        <strain evidence="3">Duluth1</strain>
        <tissue evidence="3">Whole animal</tissue>
    </source>
</reference>
<proteinExistence type="predicted"/>
<evidence type="ECO:0000313" key="4">
    <source>
        <dbReference type="Proteomes" id="UP000828390"/>
    </source>
</evidence>
<keyword evidence="1" id="KW-0479">Metal-binding</keyword>